<feature type="region of interest" description="Disordered" evidence="6">
    <location>
        <begin position="61"/>
        <end position="97"/>
    </location>
</feature>
<evidence type="ECO:0000256" key="2">
    <source>
        <dbReference type="ARBA" id="ARBA00022490"/>
    </source>
</evidence>
<evidence type="ECO:0000256" key="6">
    <source>
        <dbReference type="SAM" id="MobiDB-lite"/>
    </source>
</evidence>
<dbReference type="OrthoDB" id="5569911at2759"/>
<evidence type="ECO:0000259" key="8">
    <source>
        <dbReference type="Pfam" id="PF25078"/>
    </source>
</evidence>
<dbReference type="InterPro" id="IPR029191">
    <property type="entry name" value="Uds1"/>
</dbReference>
<feature type="region of interest" description="Disordered" evidence="6">
    <location>
        <begin position="262"/>
        <end position="284"/>
    </location>
</feature>
<proteinExistence type="predicted"/>
<evidence type="ECO:0000256" key="3">
    <source>
        <dbReference type="ARBA" id="ARBA00023123"/>
    </source>
</evidence>
<feature type="compositionally biased region" description="Basic and acidic residues" evidence="6">
    <location>
        <begin position="262"/>
        <end position="279"/>
    </location>
</feature>
<keyword evidence="10" id="KW-1185">Reference proteome</keyword>
<gene>
    <name evidence="9" type="ORF">GMDG_00711</name>
</gene>
<dbReference type="Proteomes" id="UP000011064">
    <property type="component" value="Unassembled WGS sequence"/>
</dbReference>
<reference evidence="10" key="1">
    <citation type="submission" date="2010-09" db="EMBL/GenBank/DDBJ databases">
        <title>The genome sequence of Geomyces destructans 20631-21.</title>
        <authorList>
            <consortium name="The Broad Institute Genome Sequencing Platform"/>
            <person name="Cuomo C.A."/>
            <person name="Blehert D.S."/>
            <person name="Lorch J.M."/>
            <person name="Young S.K."/>
            <person name="Zeng Q."/>
            <person name="Gargeya S."/>
            <person name="Fitzgerald M."/>
            <person name="Haas B."/>
            <person name="Abouelleil A."/>
            <person name="Alvarado L."/>
            <person name="Arachchi H.M."/>
            <person name="Berlin A."/>
            <person name="Brown A."/>
            <person name="Chapman S.B."/>
            <person name="Chen Z."/>
            <person name="Dunbar C."/>
            <person name="Freedman E."/>
            <person name="Gearin G."/>
            <person name="Gellesch M."/>
            <person name="Goldberg J."/>
            <person name="Griggs A."/>
            <person name="Gujja S."/>
            <person name="Heiman D."/>
            <person name="Howarth C."/>
            <person name="Larson L."/>
            <person name="Lui A."/>
            <person name="MacDonald P.J.P."/>
            <person name="Montmayeur A."/>
            <person name="Murphy C."/>
            <person name="Neiman D."/>
            <person name="Pearson M."/>
            <person name="Priest M."/>
            <person name="Roberts A."/>
            <person name="Saif S."/>
            <person name="Shea T."/>
            <person name="Shenoy N."/>
            <person name="Sisk P."/>
            <person name="Stolte C."/>
            <person name="Sykes S."/>
            <person name="Wortman J."/>
            <person name="Nusbaum C."/>
            <person name="Birren B."/>
        </authorList>
    </citation>
    <scope>NUCLEOTIDE SEQUENCE [LARGE SCALE GENOMIC DNA]</scope>
    <source>
        <strain evidence="10">ATCC MYA-4855 / 20631-21</strain>
    </source>
</reference>
<keyword evidence="5" id="KW-0175">Coiled coil</keyword>
<dbReference type="EMBL" id="GL573176">
    <property type="protein sequence ID" value="ELR09953.1"/>
    <property type="molecule type" value="Genomic_DNA"/>
</dbReference>
<comment type="subcellular location">
    <subcellularLocation>
        <location evidence="1">Cytoplasm</location>
    </subcellularLocation>
</comment>
<feature type="domain" description="Up-regulated during septation protein 1" evidence="7">
    <location>
        <begin position="1"/>
        <end position="132"/>
    </location>
</feature>
<dbReference type="AlphaFoldDB" id="L8GBC9"/>
<evidence type="ECO:0000313" key="10">
    <source>
        <dbReference type="Proteomes" id="UP000011064"/>
    </source>
</evidence>
<evidence type="ECO:0000256" key="5">
    <source>
        <dbReference type="SAM" id="Coils"/>
    </source>
</evidence>
<evidence type="ECO:0000313" key="9">
    <source>
        <dbReference type="EMBL" id="ELR09953.1"/>
    </source>
</evidence>
<keyword evidence="3" id="KW-0518">Myosin</keyword>
<dbReference type="PANTHER" id="PTHR46349">
    <property type="entry name" value="CINGULIN-LIKE PROTEIN 1-RELATED"/>
    <property type="match status" value="1"/>
</dbReference>
<dbReference type="Pfam" id="PF15456">
    <property type="entry name" value="Uds1"/>
    <property type="match status" value="1"/>
</dbReference>
<evidence type="ECO:0000256" key="1">
    <source>
        <dbReference type="ARBA" id="ARBA00004496"/>
    </source>
</evidence>
<dbReference type="VEuPathDB" id="FungiDB:GMDG_00711"/>
<feature type="domain" description="DUF7801" evidence="8">
    <location>
        <begin position="419"/>
        <end position="479"/>
    </location>
</feature>
<accession>L8GBC9</accession>
<feature type="compositionally biased region" description="Basic and acidic residues" evidence="6">
    <location>
        <begin position="81"/>
        <end position="97"/>
    </location>
</feature>
<protein>
    <submittedName>
        <fullName evidence="9">Uncharacterized protein</fullName>
    </submittedName>
</protein>
<sequence length="555" mass="61678">MHLLVSTALEDATGYAILAPEEVDSLRKQCIRLTQRIESTRQNLAVQSKYRDAAINVGKLYSDGGDGKRRSRGSLGLKRNSHTDQSREAEAERAASEQRCEELAQELWGLEKRLIEPQTALLQHTAGILQMTHKPSKKKGGGASQEGMPGSPHSMYTYEDARGSVAPGEDIFDERSLYRSFDRLDHAEGDRAVEAPGGMGADAEAKLRELWEMMHPSAQDGDDDVPVQDFSLLAFSSKVQSLHSQSAMLNDQKEVLQRQIKQQRELNNKSDETKDREMAEMETQLKSTQATLSQVEAQAQSLESKLADALDQSSRSQGEATIALHSNIDNLQNELDNLQNKLEDRQNELEDLKSSNAIDLADLQSQLTSSSEHISALQLAKSTAEAHIGDLTADLEKARKAEAQVVSLTADLEEARNVQSARAVDEDELDTKNMEIARLQTEVTIARAELDGAYGSRAQRAAEVASNPAIQKELDALRRELGETIEEYEVLTKASIEGERERELLEKEIDRLRDEREALEAKLSDERVRWMGVKSPGPDGGGRRVWGRGIRVRRC</sequence>
<keyword evidence="4" id="KW-0505">Motor protein</keyword>
<feature type="coiled-coil region" evidence="5">
    <location>
        <begin position="398"/>
        <end position="529"/>
    </location>
</feature>
<dbReference type="PANTHER" id="PTHR46349:SF6">
    <property type="entry name" value="MYOSIN-6-LIKE"/>
    <property type="match status" value="1"/>
</dbReference>
<organism evidence="9 10">
    <name type="scientific">Pseudogymnoascus destructans (strain ATCC MYA-4855 / 20631-21)</name>
    <name type="common">Bat white-nose syndrome fungus</name>
    <name type="synonym">Geomyces destructans</name>
    <dbReference type="NCBI Taxonomy" id="658429"/>
    <lineage>
        <taxon>Eukaryota</taxon>
        <taxon>Fungi</taxon>
        <taxon>Dikarya</taxon>
        <taxon>Ascomycota</taxon>
        <taxon>Pezizomycotina</taxon>
        <taxon>Leotiomycetes</taxon>
        <taxon>Thelebolales</taxon>
        <taxon>Thelebolaceae</taxon>
        <taxon>Pseudogymnoascus</taxon>
    </lineage>
</organism>
<dbReference type="STRING" id="658429.L8GBC9"/>
<evidence type="ECO:0000259" key="7">
    <source>
        <dbReference type="Pfam" id="PF15456"/>
    </source>
</evidence>
<name>L8GBC9_PSED2</name>
<dbReference type="InParanoid" id="L8GBC9"/>
<dbReference type="Pfam" id="PF25078">
    <property type="entry name" value="DUF7801"/>
    <property type="match status" value="1"/>
</dbReference>
<dbReference type="InterPro" id="IPR056703">
    <property type="entry name" value="DUF7801"/>
</dbReference>
<keyword evidence="2" id="KW-0963">Cytoplasm</keyword>
<dbReference type="HOGENOM" id="CLU_006409_1_0_1"/>
<feature type="region of interest" description="Disordered" evidence="6">
    <location>
        <begin position="132"/>
        <end position="156"/>
    </location>
</feature>
<evidence type="ECO:0000256" key="4">
    <source>
        <dbReference type="ARBA" id="ARBA00023175"/>
    </source>
</evidence>